<organism evidence="2 3">
    <name type="scientific">Anopheles christyi</name>
    <dbReference type="NCBI Taxonomy" id="43041"/>
    <lineage>
        <taxon>Eukaryota</taxon>
        <taxon>Metazoa</taxon>
        <taxon>Ecdysozoa</taxon>
        <taxon>Arthropoda</taxon>
        <taxon>Hexapoda</taxon>
        <taxon>Insecta</taxon>
        <taxon>Pterygota</taxon>
        <taxon>Neoptera</taxon>
        <taxon>Endopterygota</taxon>
        <taxon>Diptera</taxon>
        <taxon>Nematocera</taxon>
        <taxon>Culicoidea</taxon>
        <taxon>Culicidae</taxon>
        <taxon>Anophelinae</taxon>
        <taxon>Anopheles</taxon>
    </lineage>
</organism>
<dbReference type="AlphaFoldDB" id="A0A182JT25"/>
<keyword evidence="3" id="KW-1185">Reference proteome</keyword>
<dbReference type="VEuPathDB" id="VectorBase:ACHR001657"/>
<keyword evidence="1" id="KW-0732">Signal</keyword>
<dbReference type="EnsemblMetazoa" id="ACHR001657-RA">
    <property type="protein sequence ID" value="ACHR001657-PA"/>
    <property type="gene ID" value="ACHR001657"/>
</dbReference>
<reference evidence="2" key="2">
    <citation type="submission" date="2020-05" db="UniProtKB">
        <authorList>
            <consortium name="EnsemblMetazoa"/>
        </authorList>
    </citation>
    <scope>IDENTIFICATION</scope>
    <source>
        <strain evidence="2">ACHKN1017</strain>
    </source>
</reference>
<feature type="signal peptide" evidence="1">
    <location>
        <begin position="1"/>
        <end position="19"/>
    </location>
</feature>
<sequence length="143" mass="15699">MKFLLLSLFLCILVTASTAQTTTTRSPVIAEMQLAIGKMLMLVRDLSAANSAFTKDTGDQTALNTLYTTSEELYQLFSVFSSAKISTLSLGSRDRVNQAMSSFRNSLTAWETAMDQRSATELARTFKEVENAFLMLGGVVFSL</sequence>
<reference evidence="3" key="1">
    <citation type="submission" date="2013-03" db="EMBL/GenBank/DDBJ databases">
        <title>The Genome Sequence of Anopheles christyi ACHKN1017.</title>
        <authorList>
            <consortium name="The Broad Institute Genomics Platform"/>
            <person name="Neafsey D.E."/>
            <person name="Besansky N."/>
            <person name="Walker B."/>
            <person name="Young S.K."/>
            <person name="Zeng Q."/>
            <person name="Gargeya S."/>
            <person name="Fitzgerald M."/>
            <person name="Haas B."/>
            <person name="Abouelleil A."/>
            <person name="Allen A.W."/>
            <person name="Alvarado L."/>
            <person name="Arachchi H.M."/>
            <person name="Berlin A.M."/>
            <person name="Chapman S.B."/>
            <person name="Gainer-Dewar J."/>
            <person name="Goldberg J."/>
            <person name="Griggs A."/>
            <person name="Gujja S."/>
            <person name="Hansen M."/>
            <person name="Howarth C."/>
            <person name="Imamovic A."/>
            <person name="Ireland A."/>
            <person name="Larimer J."/>
            <person name="McCowan C."/>
            <person name="Murphy C."/>
            <person name="Pearson M."/>
            <person name="Poon T.W."/>
            <person name="Priest M."/>
            <person name="Roberts A."/>
            <person name="Saif S."/>
            <person name="Shea T."/>
            <person name="Sisk P."/>
            <person name="Sykes S."/>
            <person name="Wortman J."/>
            <person name="Nusbaum C."/>
            <person name="Birren B."/>
        </authorList>
    </citation>
    <scope>NUCLEOTIDE SEQUENCE [LARGE SCALE GENOMIC DNA]</scope>
    <source>
        <strain evidence="3">ACHKN1017</strain>
    </source>
</reference>
<evidence type="ECO:0000256" key="1">
    <source>
        <dbReference type="SAM" id="SignalP"/>
    </source>
</evidence>
<dbReference type="Proteomes" id="UP000075881">
    <property type="component" value="Unassembled WGS sequence"/>
</dbReference>
<evidence type="ECO:0000313" key="3">
    <source>
        <dbReference type="Proteomes" id="UP000075881"/>
    </source>
</evidence>
<protein>
    <submittedName>
        <fullName evidence="2">Uncharacterized protein</fullName>
    </submittedName>
</protein>
<accession>A0A182JT25</accession>
<evidence type="ECO:0000313" key="2">
    <source>
        <dbReference type="EnsemblMetazoa" id="ACHR001657-PA"/>
    </source>
</evidence>
<name>A0A182JT25_9DIPT</name>
<feature type="chain" id="PRO_5008124581" evidence="1">
    <location>
        <begin position="20"/>
        <end position="143"/>
    </location>
</feature>
<proteinExistence type="predicted"/>